<proteinExistence type="predicted"/>
<reference evidence="2 3" key="1">
    <citation type="submission" date="2018-05" db="EMBL/GenBank/DDBJ databases">
        <title>A metagenomic window into the 2 km-deep terrestrial subsurface aquifer revealed taxonomically and functionally diverse microbial community comprising novel uncultured bacterial lineages.</title>
        <authorList>
            <person name="Kadnikov V.V."/>
            <person name="Mardanov A.V."/>
            <person name="Beletsky A.V."/>
            <person name="Banks D."/>
            <person name="Pimenov N.V."/>
            <person name="Frank Y.A."/>
            <person name="Karnachuk O.V."/>
            <person name="Ravin N.V."/>
        </authorList>
    </citation>
    <scope>NUCLEOTIDE SEQUENCE [LARGE SCALE GENOMIC DNA]</scope>
    <source>
        <strain evidence="2">BY5</strain>
    </source>
</reference>
<dbReference type="AlphaFoldDB" id="A0A367ZMS5"/>
<dbReference type="EMBL" id="QOQW01000013">
    <property type="protein sequence ID" value="RCK79428.1"/>
    <property type="molecule type" value="Genomic_DNA"/>
</dbReference>
<keyword evidence="1" id="KW-0732">Signal</keyword>
<evidence type="ECO:0000313" key="2">
    <source>
        <dbReference type="EMBL" id="RCK79428.1"/>
    </source>
</evidence>
<protein>
    <submittedName>
        <fullName evidence="2">Uncharacterized protein</fullName>
    </submittedName>
</protein>
<evidence type="ECO:0000256" key="1">
    <source>
        <dbReference type="SAM" id="SignalP"/>
    </source>
</evidence>
<feature type="signal peptide" evidence="1">
    <location>
        <begin position="1"/>
        <end position="23"/>
    </location>
</feature>
<feature type="chain" id="PRO_5017034485" evidence="1">
    <location>
        <begin position="24"/>
        <end position="126"/>
    </location>
</feature>
<sequence length="126" mass="14273">MNKTLMVLLVAALLALVTPSTFALDVGKLEKALNQYAAASEWMNMVMHPGMPKPWTNPQLPDKIKQLHEAQDTIRKEVASIQTKEEMAQARAIADTYKMAGGIYRDVGYQLEYMLNEREKFLTTQQ</sequence>
<name>A0A367ZMS5_9BACT</name>
<gene>
    <name evidence="2" type="ORF">OZSIB_0068</name>
</gene>
<comment type="caution">
    <text evidence="2">The sequence shown here is derived from an EMBL/GenBank/DDBJ whole genome shotgun (WGS) entry which is preliminary data.</text>
</comment>
<organism evidence="2 3">
    <name type="scientific">Candidatus Ozemobacter sibiricus</name>
    <dbReference type="NCBI Taxonomy" id="2268124"/>
    <lineage>
        <taxon>Bacteria</taxon>
        <taxon>Candidatus Ozemobacteria</taxon>
        <taxon>Candidatus Ozemobacterales</taxon>
        <taxon>Candidatus Ozemobacteraceae</taxon>
        <taxon>Candidatus Ozemobacter</taxon>
    </lineage>
</organism>
<accession>A0A367ZMS5</accession>
<dbReference type="Proteomes" id="UP000252355">
    <property type="component" value="Unassembled WGS sequence"/>
</dbReference>
<evidence type="ECO:0000313" key="3">
    <source>
        <dbReference type="Proteomes" id="UP000252355"/>
    </source>
</evidence>